<dbReference type="PANTHER" id="PTHR32083:SF34">
    <property type="entry name" value="COILED-COIL DOMAIN-CONTAINING PROTEIN 146"/>
    <property type="match status" value="1"/>
</dbReference>
<feature type="coiled-coil region" evidence="2">
    <location>
        <begin position="769"/>
        <end position="796"/>
    </location>
</feature>
<dbReference type="STRING" id="4781.A0A0P1B4C8"/>
<dbReference type="AlphaFoldDB" id="A0A0P1B4C8"/>
<feature type="coiled-coil region" evidence="2">
    <location>
        <begin position="362"/>
        <end position="417"/>
    </location>
</feature>
<evidence type="ECO:0000313" key="6">
    <source>
        <dbReference type="Proteomes" id="UP000054928"/>
    </source>
</evidence>
<feature type="domain" description="Cilia- and flagella-associated protein 58 central coiled coil" evidence="4">
    <location>
        <begin position="430"/>
        <end position="711"/>
    </location>
</feature>
<name>A0A0P1B4C8_PLAHL</name>
<evidence type="ECO:0000256" key="1">
    <source>
        <dbReference type="ARBA" id="ARBA00023054"/>
    </source>
</evidence>
<dbReference type="EMBL" id="CCYD01003090">
    <property type="protein sequence ID" value="CEG49634.1"/>
    <property type="molecule type" value="Genomic_DNA"/>
</dbReference>
<dbReference type="PANTHER" id="PTHR32083">
    <property type="entry name" value="CILIA AND FLAGELLA-ASSOCIATED PROTEIN 58-RELATED"/>
    <property type="match status" value="1"/>
</dbReference>
<dbReference type="InterPro" id="IPR049270">
    <property type="entry name" value="CFAP58_CC"/>
</dbReference>
<feature type="coiled-coil region" evidence="2">
    <location>
        <begin position="194"/>
        <end position="228"/>
    </location>
</feature>
<dbReference type="Pfam" id="PF21771">
    <property type="entry name" value="CFAP58_CC"/>
    <property type="match status" value="1"/>
</dbReference>
<evidence type="ECO:0000313" key="5">
    <source>
        <dbReference type="EMBL" id="CEG49634.1"/>
    </source>
</evidence>
<dbReference type="OrthoDB" id="10262929at2759"/>
<keyword evidence="1 2" id="KW-0175">Coiled coil</keyword>
<proteinExistence type="predicted"/>
<dbReference type="OMA" id="PRPNAYV"/>
<evidence type="ECO:0000259" key="4">
    <source>
        <dbReference type="Pfam" id="PF21771"/>
    </source>
</evidence>
<feature type="coiled-coil region" evidence="2">
    <location>
        <begin position="551"/>
        <end position="578"/>
    </location>
</feature>
<dbReference type="Proteomes" id="UP000054928">
    <property type="component" value="Unassembled WGS sequence"/>
</dbReference>
<sequence length="973" mass="111648">MTIIESQDDDGASPVVLLDDSVVEQAENEEPSTGSVNTPDESVAVNNFAIAAPEPAKSALASAFRLLDQYFEADMLTLDQLQFHKDKYAKLHACVLTTYKHERQLLKEAKALNRDLLGEKIQVEKQAIRKAEEVAALTLLERKKDDALRELAEAVDQDAVLSFETTELQREYADLVAEKEAISAAHVQLIEPEVKQLNAEITELTDETNRLEKELAKDMQRKQEYLARLDFLHQENTRLKHTGTAELKRFNQLKGYPDRLQKQADIVARAIAGLEREMHKDKVRAGELQEIVDATAAKLRDVDESNRELAEKLDVHRETVDQRQRDVDHVTLHLHEEHNVNIMRLGEKTRLDIRAKALEVAMRRENERSGMAQKAYDRLKRELKKRLLMLDDMKLLLPNSQAQVVEVQHQVEALQSENKHRAQHQVDVKQQVDLLIARFLKQEDGEKLQCAEVDALSAQVNELEAEVAQWLVEETKQKKLLTLLTAQRELKAREATTALIAERQIQQELKTKELVIFDLAKKWNETTNHLREFSALYDVVKNERNKYVNLIQASTQALAEMKEKIKILNNEVEVLRNETTTKDKALVKEQLAHSAAHCSRDSLRLDTNKAHDVYRMKQEVVEQQIVEIDKLNGIITRTEKDLLRMKKKFELAVDARNATGVQLIDRNDELCILYEKSNMQELAISKGEAGLARKDQEIRAIKIQLAHLQRQLENARRQLPHLPELAHRILAMQENLKHEKDVTESLCRDLEMPVNSDRWRALYGDDPDEEQLVVKLTLLEERLHQKKEQLLEKELVLEEVTGLSNSLRAQAATRRGETLELAKRVNDFQGRIKETTRRMMAVVSELSMYQATAIKLQQEMHEASVDVDECRKRKLAGYAPNAYCEQQLVRLQTQRLNSNENRVTKELAKAAAAKVANNLSQLMFTTAEARPNAYIPEDLGIPKPYGQQAPFKPSQQGTTMRHIRMPQIRDIEI</sequence>
<feature type="region of interest" description="Disordered" evidence="3">
    <location>
        <begin position="951"/>
        <end position="973"/>
    </location>
</feature>
<dbReference type="RefSeq" id="XP_024586003.1">
    <property type="nucleotide sequence ID" value="XM_024720844.1"/>
</dbReference>
<organism evidence="5 6">
    <name type="scientific">Plasmopara halstedii</name>
    <name type="common">Downy mildew of sunflower</name>
    <dbReference type="NCBI Taxonomy" id="4781"/>
    <lineage>
        <taxon>Eukaryota</taxon>
        <taxon>Sar</taxon>
        <taxon>Stramenopiles</taxon>
        <taxon>Oomycota</taxon>
        <taxon>Peronosporomycetes</taxon>
        <taxon>Peronosporales</taxon>
        <taxon>Peronosporaceae</taxon>
        <taxon>Plasmopara</taxon>
    </lineage>
</organism>
<dbReference type="GeneID" id="36402442"/>
<evidence type="ECO:0000256" key="2">
    <source>
        <dbReference type="SAM" id="Coils"/>
    </source>
</evidence>
<feature type="coiled-coil region" evidence="2">
    <location>
        <begin position="106"/>
        <end position="157"/>
    </location>
</feature>
<dbReference type="GO" id="GO:0005856">
    <property type="term" value="C:cytoskeleton"/>
    <property type="evidence" value="ECO:0007669"/>
    <property type="project" value="TreeGrafter"/>
</dbReference>
<protein>
    <recommendedName>
        <fullName evidence="4">Cilia- and flagella-associated protein 58 central coiled coil domain-containing protein</fullName>
    </recommendedName>
</protein>
<feature type="coiled-coil region" evidence="2">
    <location>
        <begin position="691"/>
        <end position="718"/>
    </location>
</feature>
<accession>A0A0P1B4C8</accession>
<keyword evidence="6" id="KW-1185">Reference proteome</keyword>
<evidence type="ECO:0000256" key="3">
    <source>
        <dbReference type="SAM" id="MobiDB-lite"/>
    </source>
</evidence>
<reference evidence="6" key="1">
    <citation type="submission" date="2014-09" db="EMBL/GenBank/DDBJ databases">
        <authorList>
            <person name="Sharma Rahul"/>
            <person name="Thines Marco"/>
        </authorList>
    </citation>
    <scope>NUCLEOTIDE SEQUENCE [LARGE SCALE GENOMIC DNA]</scope>
</reference>